<evidence type="ECO:0000256" key="9">
    <source>
        <dbReference type="HAMAP-Rule" id="MF_00148"/>
    </source>
</evidence>
<dbReference type="SUPFAM" id="SSF52141">
    <property type="entry name" value="Uracil-DNA glycosylase-like"/>
    <property type="match status" value="1"/>
</dbReference>
<keyword evidence="7 9" id="KW-0378">Hydrolase</keyword>
<dbReference type="GO" id="GO:0004844">
    <property type="term" value="F:uracil DNA N-glycosylase activity"/>
    <property type="evidence" value="ECO:0007669"/>
    <property type="project" value="UniProtKB-UniRule"/>
</dbReference>
<evidence type="ECO:0000256" key="4">
    <source>
        <dbReference type="ARBA" id="ARBA00012030"/>
    </source>
</evidence>
<dbReference type="InterPro" id="IPR002043">
    <property type="entry name" value="UDG_fam1"/>
</dbReference>
<proteinExistence type="inferred from homology"/>
<dbReference type="InterPro" id="IPR005122">
    <property type="entry name" value="Uracil-DNA_glycosylase-like"/>
</dbReference>
<evidence type="ECO:0000256" key="1">
    <source>
        <dbReference type="ARBA" id="ARBA00001400"/>
    </source>
</evidence>
<keyword evidence="6 9" id="KW-0227">DNA damage</keyword>
<dbReference type="GO" id="GO:0005737">
    <property type="term" value="C:cytoplasm"/>
    <property type="evidence" value="ECO:0007669"/>
    <property type="project" value="UniProtKB-SubCell"/>
</dbReference>
<evidence type="ECO:0000256" key="10">
    <source>
        <dbReference type="PROSITE-ProRule" id="PRU10072"/>
    </source>
</evidence>
<evidence type="ECO:0000313" key="13">
    <source>
        <dbReference type="EMBL" id="NLR74022.1"/>
    </source>
</evidence>
<sequence>MNQSSLFDAPFPSALKDGLASLSPAWQTLLQQPVLAPVWPALQARLDAELQAGATIYPADPWFALRLLQPEQVRVVILGQDPYHGPGQAHGLAFSVPEGVKPPPSLRNMFKEISRDFGTPPPASGNLQRWAAQGVLLLNTVLTVRHGEAASHRGWGWEAVTDALLQQLAQRQPCAFLLWGSDAQRKRELLRTPSSLVLEAPHPSPLSAHRGFIGCGHFSQVNQWLHAQGLPAIDW</sequence>
<dbReference type="CDD" id="cd10027">
    <property type="entry name" value="UDG-F1-like"/>
    <property type="match status" value="1"/>
</dbReference>
<dbReference type="InterPro" id="IPR036895">
    <property type="entry name" value="Uracil-DNA_glycosylase-like_sf"/>
</dbReference>
<evidence type="ECO:0000256" key="3">
    <source>
        <dbReference type="ARBA" id="ARBA00008184"/>
    </source>
</evidence>
<feature type="domain" description="Uracil-DNA glycosylase-like" evidence="12">
    <location>
        <begin position="66"/>
        <end position="225"/>
    </location>
</feature>
<evidence type="ECO:0000256" key="11">
    <source>
        <dbReference type="RuleBase" id="RU003780"/>
    </source>
</evidence>
<evidence type="ECO:0000256" key="6">
    <source>
        <dbReference type="ARBA" id="ARBA00022763"/>
    </source>
</evidence>
<dbReference type="NCBIfam" id="TIGR00628">
    <property type="entry name" value="ung"/>
    <property type="match status" value="1"/>
</dbReference>
<dbReference type="NCBIfam" id="NF003588">
    <property type="entry name" value="PRK05254.1-1"/>
    <property type="match status" value="1"/>
</dbReference>
<evidence type="ECO:0000256" key="5">
    <source>
        <dbReference type="ARBA" id="ARBA00018429"/>
    </source>
</evidence>
<dbReference type="SMART" id="SM00986">
    <property type="entry name" value="UDG"/>
    <property type="match status" value="1"/>
</dbReference>
<dbReference type="PANTHER" id="PTHR11264:SF0">
    <property type="entry name" value="URACIL-DNA GLYCOSYLASE"/>
    <property type="match status" value="1"/>
</dbReference>
<dbReference type="Gene3D" id="3.40.470.10">
    <property type="entry name" value="Uracil-DNA glycosylase-like domain"/>
    <property type="match status" value="1"/>
</dbReference>
<accession>A0A847SDJ6</accession>
<dbReference type="PROSITE" id="PS00130">
    <property type="entry name" value="U_DNA_GLYCOSYLASE"/>
    <property type="match status" value="1"/>
</dbReference>
<dbReference type="GO" id="GO:0097510">
    <property type="term" value="P:base-excision repair, AP site formation via deaminated base removal"/>
    <property type="evidence" value="ECO:0007669"/>
    <property type="project" value="TreeGrafter"/>
</dbReference>
<gene>
    <name evidence="9" type="primary">ung</name>
    <name evidence="13" type="ORF">HF682_02465</name>
</gene>
<comment type="catalytic activity">
    <reaction evidence="1 9 11">
        <text>Hydrolyzes single-stranded DNA or mismatched double-stranded DNA and polynucleotides, releasing free uracil.</text>
        <dbReference type="EC" id="3.2.2.27"/>
    </reaction>
</comment>
<dbReference type="NCBIfam" id="NF003589">
    <property type="entry name" value="PRK05254.1-2"/>
    <property type="match status" value="1"/>
</dbReference>
<dbReference type="AlphaFoldDB" id="A0A847SDJ6"/>
<keyword evidence="14" id="KW-1185">Reference proteome</keyword>
<dbReference type="InterPro" id="IPR018085">
    <property type="entry name" value="Ura-DNA_Glyclase_AS"/>
</dbReference>
<dbReference type="NCBIfam" id="NF003591">
    <property type="entry name" value="PRK05254.1-4"/>
    <property type="match status" value="1"/>
</dbReference>
<evidence type="ECO:0000256" key="7">
    <source>
        <dbReference type="ARBA" id="ARBA00022801"/>
    </source>
</evidence>
<organism evidence="13 14">
    <name type="scientific">Leeia aquatica</name>
    <dbReference type="NCBI Taxonomy" id="2725557"/>
    <lineage>
        <taxon>Bacteria</taxon>
        <taxon>Pseudomonadati</taxon>
        <taxon>Pseudomonadota</taxon>
        <taxon>Betaproteobacteria</taxon>
        <taxon>Neisseriales</taxon>
        <taxon>Leeiaceae</taxon>
        <taxon>Leeia</taxon>
    </lineage>
</organism>
<protein>
    <recommendedName>
        <fullName evidence="5 9">Uracil-DNA glycosylase</fullName>
        <shortName evidence="9">UDG</shortName>
        <ecNumber evidence="4 9">3.2.2.27</ecNumber>
    </recommendedName>
</protein>
<reference evidence="13 14" key="1">
    <citation type="submission" date="2020-04" db="EMBL/GenBank/DDBJ databases">
        <title>Draft genome of Leeia sp. IMCC25680.</title>
        <authorList>
            <person name="Song J."/>
            <person name="Cho J.-C."/>
        </authorList>
    </citation>
    <scope>NUCLEOTIDE SEQUENCE [LARGE SCALE GENOMIC DNA]</scope>
    <source>
        <strain evidence="13 14">IMCC25680</strain>
    </source>
</reference>
<evidence type="ECO:0000259" key="12">
    <source>
        <dbReference type="SMART" id="SM00986"/>
    </source>
</evidence>
<keyword evidence="9" id="KW-0963">Cytoplasm</keyword>
<name>A0A847SDJ6_9NEIS</name>
<evidence type="ECO:0000256" key="8">
    <source>
        <dbReference type="ARBA" id="ARBA00023204"/>
    </source>
</evidence>
<dbReference type="NCBIfam" id="NF003592">
    <property type="entry name" value="PRK05254.1-5"/>
    <property type="match status" value="1"/>
</dbReference>
<evidence type="ECO:0000313" key="14">
    <source>
        <dbReference type="Proteomes" id="UP000587991"/>
    </source>
</evidence>
<evidence type="ECO:0000256" key="2">
    <source>
        <dbReference type="ARBA" id="ARBA00002631"/>
    </source>
</evidence>
<feature type="active site" description="Proton acceptor" evidence="9 10">
    <location>
        <position position="81"/>
    </location>
</feature>
<keyword evidence="8 9" id="KW-0234">DNA repair</keyword>
<keyword evidence="13" id="KW-0326">Glycosidase</keyword>
<comment type="similarity">
    <text evidence="3 9 11">Belongs to the uracil-DNA glycosylase (UDG) superfamily. UNG family.</text>
</comment>
<dbReference type="PANTHER" id="PTHR11264">
    <property type="entry name" value="URACIL-DNA GLYCOSYLASE"/>
    <property type="match status" value="1"/>
</dbReference>
<dbReference type="RefSeq" id="WP_168875666.1">
    <property type="nucleotide sequence ID" value="NZ_JABAIM010000001.1"/>
</dbReference>
<comment type="function">
    <text evidence="2 9 11">Excises uracil residues from the DNA which can arise as a result of misincorporation of dUMP residues by DNA polymerase or due to deamination of cytosine.</text>
</comment>
<comment type="subcellular location">
    <subcellularLocation>
        <location evidence="9">Cytoplasm</location>
    </subcellularLocation>
</comment>
<dbReference type="SMART" id="SM00987">
    <property type="entry name" value="UreE_C"/>
    <property type="match status" value="1"/>
</dbReference>
<comment type="caution">
    <text evidence="13">The sequence shown here is derived from an EMBL/GenBank/DDBJ whole genome shotgun (WGS) entry which is preliminary data.</text>
</comment>
<dbReference type="EMBL" id="JABAIM010000001">
    <property type="protein sequence ID" value="NLR74022.1"/>
    <property type="molecule type" value="Genomic_DNA"/>
</dbReference>
<dbReference type="HAMAP" id="MF_00148">
    <property type="entry name" value="UDG"/>
    <property type="match status" value="1"/>
</dbReference>
<dbReference type="Proteomes" id="UP000587991">
    <property type="component" value="Unassembled WGS sequence"/>
</dbReference>
<dbReference type="EC" id="3.2.2.27" evidence="4 9"/>
<dbReference type="Pfam" id="PF03167">
    <property type="entry name" value="UDG"/>
    <property type="match status" value="1"/>
</dbReference>